<dbReference type="EMBL" id="JAWDJO010000121">
    <property type="protein sequence ID" value="KAL1892837.1"/>
    <property type="molecule type" value="Genomic_DNA"/>
</dbReference>
<comment type="caution">
    <text evidence="1">The sequence shown here is derived from an EMBL/GenBank/DDBJ whole genome shotgun (WGS) entry which is preliminary data.</text>
</comment>
<name>A0ABR3YY43_9PEZI</name>
<reference evidence="1 2" key="1">
    <citation type="journal article" date="2024" name="IMA Fungus">
        <title>IMA Genome - F19 : A genome assembly and annotation guide to empower mycologists, including annotated draft genome sequences of Ceratocystis pirilliformis, Diaporthe australafricana, Fusarium ophioides, Paecilomyces lecythidis, and Sporothrix stenoceras.</title>
        <authorList>
            <person name="Aylward J."/>
            <person name="Wilson A.M."/>
            <person name="Visagie C.M."/>
            <person name="Spraker J."/>
            <person name="Barnes I."/>
            <person name="Buitendag C."/>
            <person name="Ceriani C."/>
            <person name="Del Mar Angel L."/>
            <person name="du Plessis D."/>
            <person name="Fuchs T."/>
            <person name="Gasser K."/>
            <person name="Kramer D."/>
            <person name="Li W."/>
            <person name="Munsamy K."/>
            <person name="Piso A."/>
            <person name="Price J.L."/>
            <person name="Sonnekus B."/>
            <person name="Thomas C."/>
            <person name="van der Nest A."/>
            <person name="van Dijk A."/>
            <person name="van Heerden A."/>
            <person name="van Vuuren N."/>
            <person name="Yilmaz N."/>
            <person name="Duong T.A."/>
            <person name="van der Merwe N.A."/>
            <person name="Wingfield M.J."/>
            <person name="Wingfield B.D."/>
        </authorList>
    </citation>
    <scope>NUCLEOTIDE SEQUENCE [LARGE SCALE GENOMIC DNA]</scope>
    <source>
        <strain evidence="1 2">CMW 12675</strain>
    </source>
</reference>
<organism evidence="1 2">
    <name type="scientific">Ceratocystis pirilliformis</name>
    <dbReference type="NCBI Taxonomy" id="259994"/>
    <lineage>
        <taxon>Eukaryota</taxon>
        <taxon>Fungi</taxon>
        <taxon>Dikarya</taxon>
        <taxon>Ascomycota</taxon>
        <taxon>Pezizomycotina</taxon>
        <taxon>Sordariomycetes</taxon>
        <taxon>Hypocreomycetidae</taxon>
        <taxon>Microascales</taxon>
        <taxon>Ceratocystidaceae</taxon>
        <taxon>Ceratocystis</taxon>
    </lineage>
</organism>
<dbReference type="Proteomes" id="UP001583280">
    <property type="component" value="Unassembled WGS sequence"/>
</dbReference>
<protein>
    <submittedName>
        <fullName evidence="1">Uncharacterized protein</fullName>
    </submittedName>
</protein>
<evidence type="ECO:0000313" key="1">
    <source>
        <dbReference type="EMBL" id="KAL1892837.1"/>
    </source>
</evidence>
<evidence type="ECO:0000313" key="2">
    <source>
        <dbReference type="Proteomes" id="UP001583280"/>
    </source>
</evidence>
<proteinExistence type="predicted"/>
<gene>
    <name evidence="1" type="ORF">Cpir12675_004371</name>
</gene>
<accession>A0ABR3YY43</accession>
<sequence length="290" mass="31438">MSNYGMYRVPSRPDMALFQFGDMDGFSVGDHPSYAALPQSRRLLVLETIIQQIIMGRATPAELSLCPRMLNMPVRPGTGVIYAYGVNRGTSPSPQAQPGTATGAATSAPSTVSSFRYRPLLISVRFDAGSCAFARQAQQSPGRVRQLYDTIIRLYRRGAPRCRCKCPFCCRTCGRLADQSACGSHGRKARVRIPRMGSLMRAFLSPVAIDMTAAPSLRGGDGARISSLMSMSPPPLFRSDFRTDELVGECQPPDDGEIVPETRPEPSSVWTFDLALRSLPSAAATSHAEG</sequence>
<keyword evidence="2" id="KW-1185">Reference proteome</keyword>